<dbReference type="SUPFAM" id="SSF46894">
    <property type="entry name" value="C-terminal effector domain of the bipartite response regulators"/>
    <property type="match status" value="1"/>
</dbReference>
<dbReference type="InterPro" id="IPR000792">
    <property type="entry name" value="Tscrpt_reg_LuxR_C"/>
</dbReference>
<dbReference type="RefSeq" id="WP_157297357.1">
    <property type="nucleotide sequence ID" value="NZ_JBHTCT010000011.1"/>
</dbReference>
<sequence>MEKEQLEQLLKDYSWMINSVRMNRESLNDIAEGLTAAYGTEAAMPKAVGAHSDPVFREYIRREKRWKRISHYEKKIMAVQERICIITDDREVEVLHWLLEGKSMRWIGRHMGLSHTNIQRIKDSIVSKMVG</sequence>
<dbReference type="Pfam" id="PF00196">
    <property type="entry name" value="GerE"/>
    <property type="match status" value="1"/>
</dbReference>
<gene>
    <name evidence="4" type="ORF">ACFQQH_05210</name>
</gene>
<name>A0ABW2NDL5_9BACL</name>
<evidence type="ECO:0000256" key="1">
    <source>
        <dbReference type="ARBA" id="ARBA00023015"/>
    </source>
</evidence>
<evidence type="ECO:0000259" key="3">
    <source>
        <dbReference type="Pfam" id="PF00196"/>
    </source>
</evidence>
<organism evidence="4 5">
    <name type="scientific">Bhargavaea changchunensis</name>
    <dbReference type="NCBI Taxonomy" id="2134037"/>
    <lineage>
        <taxon>Bacteria</taxon>
        <taxon>Bacillati</taxon>
        <taxon>Bacillota</taxon>
        <taxon>Bacilli</taxon>
        <taxon>Bacillales</taxon>
        <taxon>Caryophanaceae</taxon>
        <taxon>Bhargavaea</taxon>
    </lineage>
</organism>
<keyword evidence="1" id="KW-0805">Transcription regulation</keyword>
<feature type="domain" description="HTH luxR-type" evidence="3">
    <location>
        <begin position="89"/>
        <end position="129"/>
    </location>
</feature>
<dbReference type="InterPro" id="IPR016032">
    <property type="entry name" value="Sig_transdc_resp-reg_C-effctor"/>
</dbReference>
<reference evidence="5" key="1">
    <citation type="journal article" date="2019" name="Int. J. Syst. Evol. Microbiol.">
        <title>The Global Catalogue of Microorganisms (GCM) 10K type strain sequencing project: providing services to taxonomists for standard genome sequencing and annotation.</title>
        <authorList>
            <consortium name="The Broad Institute Genomics Platform"/>
            <consortium name="The Broad Institute Genome Sequencing Center for Infectious Disease"/>
            <person name="Wu L."/>
            <person name="Ma J."/>
        </authorList>
    </citation>
    <scope>NUCLEOTIDE SEQUENCE [LARGE SCALE GENOMIC DNA]</scope>
    <source>
        <strain evidence="5">JCM 4738</strain>
    </source>
</reference>
<dbReference type="Gene3D" id="1.10.10.10">
    <property type="entry name" value="Winged helix-like DNA-binding domain superfamily/Winged helix DNA-binding domain"/>
    <property type="match status" value="1"/>
</dbReference>
<keyword evidence="2" id="KW-0804">Transcription</keyword>
<dbReference type="Proteomes" id="UP001596483">
    <property type="component" value="Unassembled WGS sequence"/>
</dbReference>
<evidence type="ECO:0000313" key="4">
    <source>
        <dbReference type="EMBL" id="MFC7364524.1"/>
    </source>
</evidence>
<keyword evidence="5" id="KW-1185">Reference proteome</keyword>
<accession>A0ABW2NDL5</accession>
<evidence type="ECO:0000313" key="5">
    <source>
        <dbReference type="Proteomes" id="UP001596483"/>
    </source>
</evidence>
<evidence type="ECO:0000256" key="2">
    <source>
        <dbReference type="ARBA" id="ARBA00023163"/>
    </source>
</evidence>
<dbReference type="InterPro" id="IPR036388">
    <property type="entry name" value="WH-like_DNA-bd_sf"/>
</dbReference>
<comment type="caution">
    <text evidence="4">The sequence shown here is derived from an EMBL/GenBank/DDBJ whole genome shotgun (WGS) entry which is preliminary data.</text>
</comment>
<protein>
    <submittedName>
        <fullName evidence="4">LuxR C-terminal-related transcriptional regulator</fullName>
    </submittedName>
</protein>
<proteinExistence type="predicted"/>
<dbReference type="EMBL" id="JBHTCT010000011">
    <property type="protein sequence ID" value="MFC7364524.1"/>
    <property type="molecule type" value="Genomic_DNA"/>
</dbReference>